<feature type="binding site" evidence="3">
    <location>
        <position position="83"/>
    </location>
    <ligand>
        <name>Zn(2+)</name>
        <dbReference type="ChEBI" id="CHEBI:29105"/>
        <label>1</label>
    </ligand>
</feature>
<dbReference type="SUPFAM" id="SSF55031">
    <property type="entry name" value="Bacterial exopeptidase dimerisation domain"/>
    <property type="match status" value="1"/>
</dbReference>
<protein>
    <submittedName>
        <fullName evidence="4">N-carbamoyl-L-amino-acid hydrolase</fullName>
    </submittedName>
</protein>
<accession>A0A1H3GB31</accession>
<dbReference type="GO" id="GO:0016813">
    <property type="term" value="F:hydrolase activity, acting on carbon-nitrogen (but not peptide) bonds, in linear amidines"/>
    <property type="evidence" value="ECO:0007669"/>
    <property type="project" value="InterPro"/>
</dbReference>
<dbReference type="SUPFAM" id="SSF53187">
    <property type="entry name" value="Zn-dependent exopeptidases"/>
    <property type="match status" value="1"/>
</dbReference>
<dbReference type="Pfam" id="PF01546">
    <property type="entry name" value="Peptidase_M20"/>
    <property type="match status" value="1"/>
</dbReference>
<dbReference type="EMBL" id="FNNI01000009">
    <property type="protein sequence ID" value="SDX99858.1"/>
    <property type="molecule type" value="Genomic_DNA"/>
</dbReference>
<dbReference type="NCBIfam" id="TIGR01879">
    <property type="entry name" value="hydantase"/>
    <property type="match status" value="1"/>
</dbReference>
<dbReference type="STRING" id="574349.SAMN05443545_10947"/>
<dbReference type="PIRSF" id="PIRSF001235">
    <property type="entry name" value="Amidase_carbamoylase"/>
    <property type="match status" value="1"/>
</dbReference>
<evidence type="ECO:0000313" key="4">
    <source>
        <dbReference type="EMBL" id="SDX99858.1"/>
    </source>
</evidence>
<keyword evidence="3" id="KW-0862">Zinc</keyword>
<dbReference type="InterPro" id="IPR002933">
    <property type="entry name" value="Peptidase_M20"/>
</dbReference>
<proteinExistence type="inferred from homology"/>
<sequence length="409" mass="43931">MHDTLRINGDRLRHRLSELGKIGALPGGGVCRLALTDEDRQGRDTVMGWMRELGLEVTVDAMGNVFGLRRGTEDGPPVMTGSHIDTVRTGGLYDGSLGVLGGLEAIETLNDAGITTRRPLCVAFFNNEEGARFAPDMMGSLVYVGGMSLEEAMATEGIDGKTVGECMQAIGAQGDAPVGHPDVHAFIEIHVEQGPVLEESGITIGAVEKVQGISWTEFTLTGTSNHAGTTPMRLRHDAGYVAMATAGFVRDLATRLGGDQVGTVGALEIGPNLVNVVPDQARFTVDLRNTDNDRLQQAEWQLHEFITQLAEREGVTVERRQLARFDPVPFDPEMVDRVEKAARDHGLSVMRMPSGAGHDAQMLARVCPTSMIFVPSVDGISHNIDEYTAPEDLEAGANVLLQVLLDLAA</sequence>
<organism evidence="4 5">
    <name type="scientific">Aidingimonas halophila</name>
    <dbReference type="NCBI Taxonomy" id="574349"/>
    <lineage>
        <taxon>Bacteria</taxon>
        <taxon>Pseudomonadati</taxon>
        <taxon>Pseudomonadota</taxon>
        <taxon>Gammaproteobacteria</taxon>
        <taxon>Oceanospirillales</taxon>
        <taxon>Halomonadaceae</taxon>
        <taxon>Aidingimonas</taxon>
    </lineage>
</organism>
<dbReference type="Gene3D" id="3.30.70.360">
    <property type="match status" value="1"/>
</dbReference>
<evidence type="ECO:0000256" key="2">
    <source>
        <dbReference type="ARBA" id="ARBA00022801"/>
    </source>
</evidence>
<keyword evidence="5" id="KW-1185">Reference proteome</keyword>
<dbReference type="GO" id="GO:0046872">
    <property type="term" value="F:metal ion binding"/>
    <property type="evidence" value="ECO:0007669"/>
    <property type="project" value="UniProtKB-KW"/>
</dbReference>
<dbReference type="InterPro" id="IPR010158">
    <property type="entry name" value="Amidase_Cbmase"/>
</dbReference>
<evidence type="ECO:0000256" key="3">
    <source>
        <dbReference type="PIRSR" id="PIRSR001235-1"/>
    </source>
</evidence>
<feature type="binding site" evidence="3">
    <location>
        <position position="129"/>
    </location>
    <ligand>
        <name>Zn(2+)</name>
        <dbReference type="ChEBI" id="CHEBI:29105"/>
        <label>2</label>
    </ligand>
</feature>
<name>A0A1H3GB31_9GAMM</name>
<dbReference type="RefSeq" id="WP_092571671.1">
    <property type="nucleotide sequence ID" value="NZ_BMXH01000007.1"/>
</dbReference>
<keyword evidence="3" id="KW-0479">Metal-binding</keyword>
<dbReference type="CDD" id="cd03884">
    <property type="entry name" value="M20_bAS"/>
    <property type="match status" value="1"/>
</dbReference>
<feature type="binding site" evidence="3">
    <location>
        <position position="190"/>
    </location>
    <ligand>
        <name>Zn(2+)</name>
        <dbReference type="ChEBI" id="CHEBI:29105"/>
        <label>1</label>
    </ligand>
</feature>
<dbReference type="Gene3D" id="3.40.630.10">
    <property type="entry name" value="Zn peptidases"/>
    <property type="match status" value="1"/>
</dbReference>
<evidence type="ECO:0000313" key="5">
    <source>
        <dbReference type="Proteomes" id="UP000198500"/>
    </source>
</evidence>
<dbReference type="PANTHER" id="PTHR32494">
    <property type="entry name" value="ALLANTOATE DEIMINASE-RELATED"/>
    <property type="match status" value="1"/>
</dbReference>
<feature type="binding site" evidence="3">
    <location>
        <position position="94"/>
    </location>
    <ligand>
        <name>Zn(2+)</name>
        <dbReference type="ChEBI" id="CHEBI:29105"/>
        <label>1</label>
    </ligand>
</feature>
<dbReference type="OrthoDB" id="9808195at2"/>
<dbReference type="PANTHER" id="PTHR32494:SF5">
    <property type="entry name" value="ALLANTOATE AMIDOHYDROLASE"/>
    <property type="match status" value="1"/>
</dbReference>
<dbReference type="NCBIfam" id="NF006769">
    <property type="entry name" value="PRK09290.1-3"/>
    <property type="match status" value="1"/>
</dbReference>
<feature type="binding site" evidence="3">
    <location>
        <position position="382"/>
    </location>
    <ligand>
        <name>Zn(2+)</name>
        <dbReference type="ChEBI" id="CHEBI:29105"/>
        <label>2</label>
    </ligand>
</feature>
<comment type="cofactor">
    <cofactor evidence="3">
        <name>Zn(2+)</name>
        <dbReference type="ChEBI" id="CHEBI:29105"/>
    </cofactor>
    <text evidence="3">Binds 2 Zn(2+) ions per subunit.</text>
</comment>
<dbReference type="AlphaFoldDB" id="A0A1H3GB31"/>
<dbReference type="NCBIfam" id="NF006771">
    <property type="entry name" value="PRK09290.1-5"/>
    <property type="match status" value="1"/>
</dbReference>
<keyword evidence="2 4" id="KW-0378">Hydrolase</keyword>
<gene>
    <name evidence="4" type="ORF">SAMN05443545_10947</name>
</gene>
<reference evidence="4 5" key="1">
    <citation type="submission" date="2016-10" db="EMBL/GenBank/DDBJ databases">
        <authorList>
            <person name="de Groot N.N."/>
        </authorList>
    </citation>
    <scope>NUCLEOTIDE SEQUENCE [LARGE SCALE GENOMIC DNA]</scope>
    <source>
        <strain evidence="4 5">DSM 19219</strain>
    </source>
</reference>
<feature type="binding site" evidence="3">
    <location>
        <position position="94"/>
    </location>
    <ligand>
        <name>Zn(2+)</name>
        <dbReference type="ChEBI" id="CHEBI:29105"/>
        <label>2</label>
    </ligand>
</feature>
<comment type="similarity">
    <text evidence="1">Belongs to the peptidase M20 family.</text>
</comment>
<evidence type="ECO:0000256" key="1">
    <source>
        <dbReference type="ARBA" id="ARBA00006153"/>
    </source>
</evidence>
<dbReference type="InterPro" id="IPR036264">
    <property type="entry name" value="Bact_exopeptidase_dim_dom"/>
</dbReference>
<dbReference type="Proteomes" id="UP000198500">
    <property type="component" value="Unassembled WGS sequence"/>
</dbReference>